<dbReference type="InterPro" id="IPR003462">
    <property type="entry name" value="ODC_Mu_crystall"/>
</dbReference>
<dbReference type="PANTHER" id="PTHR13812:SF19">
    <property type="entry name" value="KETIMINE REDUCTASE MU-CRYSTALLIN"/>
    <property type="match status" value="1"/>
</dbReference>
<evidence type="ECO:0000313" key="1">
    <source>
        <dbReference type="EMBL" id="MBC9929287.1"/>
    </source>
</evidence>
<dbReference type="InterPro" id="IPR036291">
    <property type="entry name" value="NAD(P)-bd_dom_sf"/>
</dbReference>
<organism evidence="1 2">
    <name type="scientific">Chitinophaga qingshengii</name>
    <dbReference type="NCBI Taxonomy" id="1569794"/>
    <lineage>
        <taxon>Bacteria</taxon>
        <taxon>Pseudomonadati</taxon>
        <taxon>Bacteroidota</taxon>
        <taxon>Chitinophagia</taxon>
        <taxon>Chitinophagales</taxon>
        <taxon>Chitinophagaceae</taxon>
        <taxon>Chitinophaga</taxon>
    </lineage>
</organism>
<dbReference type="PIRSF" id="PIRSF001439">
    <property type="entry name" value="CryM"/>
    <property type="match status" value="1"/>
</dbReference>
<reference evidence="1 2" key="1">
    <citation type="submission" date="2020-09" db="EMBL/GenBank/DDBJ databases">
        <title>Genome sequences of type strains of Chitinophaga qingshengii and Chitinophaga varians.</title>
        <authorList>
            <person name="Kittiwongwattana C."/>
        </authorList>
    </citation>
    <scope>NUCLEOTIDE SEQUENCE [LARGE SCALE GENOMIC DNA]</scope>
    <source>
        <strain evidence="1 2">JCM 30026</strain>
    </source>
</reference>
<dbReference type="Proteomes" id="UP000659124">
    <property type="component" value="Unassembled WGS sequence"/>
</dbReference>
<dbReference type="Pfam" id="PF02423">
    <property type="entry name" value="OCD_Mu_crystall"/>
    <property type="match status" value="1"/>
</dbReference>
<dbReference type="Gene3D" id="3.40.50.720">
    <property type="entry name" value="NAD(P)-binding Rossmann-like Domain"/>
    <property type="match status" value="1"/>
</dbReference>
<proteinExistence type="predicted"/>
<comment type="caution">
    <text evidence="1">The sequence shown here is derived from an EMBL/GenBank/DDBJ whole genome shotgun (WGS) entry which is preliminary data.</text>
</comment>
<name>A0ABR7TFY4_9BACT</name>
<accession>A0ABR7TFY4</accession>
<dbReference type="EMBL" id="JACVFC010000001">
    <property type="protein sequence ID" value="MBC9929287.1"/>
    <property type="molecule type" value="Genomic_DNA"/>
</dbReference>
<dbReference type="SUPFAM" id="SSF51735">
    <property type="entry name" value="NAD(P)-binding Rossmann-fold domains"/>
    <property type="match status" value="1"/>
</dbReference>
<protein>
    <submittedName>
        <fullName evidence="1">2,3-diaminopropionate biosynthesis protein SbnB</fullName>
    </submittedName>
</protein>
<keyword evidence="2" id="KW-1185">Reference proteome</keyword>
<gene>
    <name evidence="1" type="ORF">ICL07_02810</name>
</gene>
<sequence length="315" mass="35362">MLFLNESHIESIGIDWDALIDVVGYACTCLHSRQYAQPVKPYLRYGEPRNRIIAMPAYVGGDIDVAGIKWIASFPGNVEKDLPRAHSIMILNEAATGRPVMVANASLLSTLRVAAVSGLMLRGYLNASNKKRFKLGITGWGPIGRYHYDMARHLLGDKLADCVVYDVASDRRPEHDGKLRAVNRWEEAYTDADIFITCTVSAEAYINLPPKPGSLHLNVSLRDYQPVMCRHFSENIVVDDWTEVCRENTDIERMYREKELSESDTLPLASIVSDWTLLKSGKPIFFNPMGMAVFDVAIADYYYKRALSIGEGVHV</sequence>
<dbReference type="Gene3D" id="3.30.1780.10">
    <property type="entry name" value="ornithine cyclodeaminase, domain 1"/>
    <property type="match status" value="1"/>
</dbReference>
<dbReference type="PANTHER" id="PTHR13812">
    <property type="entry name" value="KETIMINE REDUCTASE MU-CRYSTALLIN"/>
    <property type="match status" value="1"/>
</dbReference>
<dbReference type="InterPro" id="IPR023401">
    <property type="entry name" value="ODC_N"/>
</dbReference>
<dbReference type="RefSeq" id="WP_188086426.1">
    <property type="nucleotide sequence ID" value="NZ_JACVFC010000001.1"/>
</dbReference>
<evidence type="ECO:0000313" key="2">
    <source>
        <dbReference type="Proteomes" id="UP000659124"/>
    </source>
</evidence>